<comment type="caution">
    <text evidence="1">The sequence shown here is derived from an EMBL/GenBank/DDBJ whole genome shotgun (WGS) entry which is preliminary data.</text>
</comment>
<name>A0A2C3Q3G7_9BACI</name>
<dbReference type="EMBL" id="NUDP01000051">
    <property type="protein sequence ID" value="PEM68510.1"/>
    <property type="molecule type" value="Genomic_DNA"/>
</dbReference>
<dbReference type="Proteomes" id="UP000219775">
    <property type="component" value="Unassembled WGS sequence"/>
</dbReference>
<proteinExistence type="predicted"/>
<sequence length="72" mass="8827">MLIEQMYLQIILIIVKFIMVMIMRKSEKDGLYWKIFELWISIPRSIRLAFLWSILIGFSYLGWVKIIRKLFE</sequence>
<accession>A0A2C3Q3G7</accession>
<dbReference type="AlphaFoldDB" id="A0A2C3Q3G7"/>
<evidence type="ECO:0000313" key="1">
    <source>
        <dbReference type="EMBL" id="PEM68510.1"/>
    </source>
</evidence>
<reference evidence="1 2" key="1">
    <citation type="submission" date="2017-09" db="EMBL/GenBank/DDBJ databases">
        <title>Large-scale bioinformatics analysis of Bacillus genomes uncovers conserved roles of natural products in bacterial physiology.</title>
        <authorList>
            <consortium name="Agbiome Team Llc"/>
            <person name="Bleich R.M."/>
            <person name="Grubbs K.J."/>
            <person name="Santa Maria K.C."/>
            <person name="Allen S.E."/>
            <person name="Farag S."/>
            <person name="Shank E.A."/>
            <person name="Bowers A."/>
        </authorList>
    </citation>
    <scope>NUCLEOTIDE SEQUENCE [LARGE SCALE GENOMIC DNA]</scope>
    <source>
        <strain evidence="1 2">AFS009893</strain>
    </source>
</reference>
<organism evidence="1 2">
    <name type="scientific">Bacillus pseudomycoides</name>
    <dbReference type="NCBI Taxonomy" id="64104"/>
    <lineage>
        <taxon>Bacteria</taxon>
        <taxon>Bacillati</taxon>
        <taxon>Bacillota</taxon>
        <taxon>Bacilli</taxon>
        <taxon>Bacillales</taxon>
        <taxon>Bacillaceae</taxon>
        <taxon>Bacillus</taxon>
        <taxon>Bacillus cereus group</taxon>
    </lineage>
</organism>
<protein>
    <submittedName>
        <fullName evidence="1">Uncharacterized protein</fullName>
    </submittedName>
</protein>
<gene>
    <name evidence="1" type="ORF">CN613_14780</name>
</gene>
<dbReference type="RefSeq" id="WP_097849632.1">
    <property type="nucleotide sequence ID" value="NZ_NUAS01000045.1"/>
</dbReference>
<evidence type="ECO:0000313" key="2">
    <source>
        <dbReference type="Proteomes" id="UP000219775"/>
    </source>
</evidence>